<dbReference type="EMBL" id="LRDH01000001">
    <property type="protein sequence ID" value="PPV17972.1"/>
    <property type="molecule type" value="Genomic_DNA"/>
</dbReference>
<comment type="caution">
    <text evidence="2">The sequence shown here is derived from an EMBL/GenBank/DDBJ whole genome shotgun (WGS) entry which is preliminary data.</text>
</comment>
<dbReference type="Pfam" id="PF00583">
    <property type="entry name" value="Acetyltransf_1"/>
    <property type="match status" value="1"/>
</dbReference>
<accession>A0A2S7FG11</accession>
<dbReference type="RefSeq" id="WP_043661703.1">
    <property type="nucleotide sequence ID" value="NZ_JSEG01000001.1"/>
</dbReference>
<sequence>MKFRLENEKDFFEVENLTREAFWDVYRPGCNEHLVLHKLRNAESFIKELDYVALKDDKIIGSIVYSRMFFGTDKKMCEDIICFGPISIHPEYQKSGIGKKLINYTMDKAKELGFKAVLITGDPNYYNKFGFECASKYKILLPGMSEEDEAEFFMVRELEEGYLKNMCGIYDFDSCFYIGDDELESFEKNFPSKIKREPRSTDLM</sequence>
<dbReference type="GO" id="GO:0016747">
    <property type="term" value="F:acyltransferase activity, transferring groups other than amino-acyl groups"/>
    <property type="evidence" value="ECO:0007669"/>
    <property type="project" value="InterPro"/>
</dbReference>
<keyword evidence="2" id="KW-0808">Transferase</keyword>
<feature type="domain" description="N-acetyltransferase" evidence="1">
    <location>
        <begin position="1"/>
        <end position="159"/>
    </location>
</feature>
<dbReference type="AlphaFoldDB" id="A0A2S7FG11"/>
<evidence type="ECO:0000313" key="2">
    <source>
        <dbReference type="EMBL" id="PPV17972.1"/>
    </source>
</evidence>
<name>A0A2S7FG11_CLOBU</name>
<evidence type="ECO:0000259" key="1">
    <source>
        <dbReference type="PROSITE" id="PS51186"/>
    </source>
</evidence>
<dbReference type="PROSITE" id="PS51186">
    <property type="entry name" value="GNAT"/>
    <property type="match status" value="1"/>
</dbReference>
<proteinExistence type="predicted"/>
<dbReference type="Proteomes" id="UP000238081">
    <property type="component" value="Unassembled WGS sequence"/>
</dbReference>
<dbReference type="CDD" id="cd04301">
    <property type="entry name" value="NAT_SF"/>
    <property type="match status" value="1"/>
</dbReference>
<dbReference type="InterPro" id="IPR000182">
    <property type="entry name" value="GNAT_dom"/>
</dbReference>
<reference evidence="2 3" key="1">
    <citation type="submission" date="2016-01" db="EMBL/GenBank/DDBJ databases">
        <title>Characterization of the Clostridium difficile lineages that are prevalent in Hong Kong and China.</title>
        <authorList>
            <person name="Kwok J.S.-L."/>
            <person name="Lam W.-Y."/>
            <person name="Ip M."/>
            <person name="Chan T.-F."/>
            <person name="Hawkey P.M."/>
            <person name="Tsui S.K.-W."/>
        </authorList>
    </citation>
    <scope>NUCLEOTIDE SEQUENCE [LARGE SCALE GENOMIC DNA]</scope>
    <source>
        <strain evidence="2 3">300064</strain>
    </source>
</reference>
<dbReference type="Gene3D" id="3.40.630.30">
    <property type="match status" value="1"/>
</dbReference>
<gene>
    <name evidence="2" type="ORF">AWN73_00770</name>
</gene>
<dbReference type="SUPFAM" id="SSF55729">
    <property type="entry name" value="Acyl-CoA N-acyltransferases (Nat)"/>
    <property type="match status" value="1"/>
</dbReference>
<protein>
    <submittedName>
        <fullName evidence="2">Acetyltransferase</fullName>
    </submittedName>
</protein>
<dbReference type="InterPro" id="IPR016181">
    <property type="entry name" value="Acyl_CoA_acyltransferase"/>
</dbReference>
<organism evidence="2 3">
    <name type="scientific">Clostridium butyricum</name>
    <dbReference type="NCBI Taxonomy" id="1492"/>
    <lineage>
        <taxon>Bacteria</taxon>
        <taxon>Bacillati</taxon>
        <taxon>Bacillota</taxon>
        <taxon>Clostridia</taxon>
        <taxon>Eubacteriales</taxon>
        <taxon>Clostridiaceae</taxon>
        <taxon>Clostridium</taxon>
    </lineage>
</organism>
<evidence type="ECO:0000313" key="3">
    <source>
        <dbReference type="Proteomes" id="UP000238081"/>
    </source>
</evidence>